<dbReference type="SUPFAM" id="SSF55469">
    <property type="entry name" value="FMN-dependent nitroreductase-like"/>
    <property type="match status" value="1"/>
</dbReference>
<dbReference type="EMBL" id="JAOUSF010000005">
    <property type="protein sequence ID" value="MCU9614793.1"/>
    <property type="molecule type" value="Genomic_DNA"/>
</dbReference>
<organism evidence="4 5">
    <name type="scientific">Perspicuibacillus lycopersici</name>
    <dbReference type="NCBI Taxonomy" id="1325689"/>
    <lineage>
        <taxon>Bacteria</taxon>
        <taxon>Bacillati</taxon>
        <taxon>Bacillota</taxon>
        <taxon>Bacilli</taxon>
        <taxon>Bacillales</taxon>
        <taxon>Bacillaceae</taxon>
        <taxon>Perspicuibacillus</taxon>
    </lineage>
</organism>
<dbReference type="PANTHER" id="PTHR43673">
    <property type="entry name" value="NAD(P)H NITROREDUCTASE YDGI-RELATED"/>
    <property type="match status" value="1"/>
</dbReference>
<dbReference type="AlphaFoldDB" id="A0AAE3IWB8"/>
<evidence type="ECO:0000259" key="3">
    <source>
        <dbReference type="Pfam" id="PF00881"/>
    </source>
</evidence>
<dbReference type="Pfam" id="PF00881">
    <property type="entry name" value="Nitroreductase"/>
    <property type="match status" value="2"/>
</dbReference>
<feature type="domain" description="Nitroreductase" evidence="3">
    <location>
        <begin position="75"/>
        <end position="155"/>
    </location>
</feature>
<evidence type="ECO:0000313" key="5">
    <source>
        <dbReference type="Proteomes" id="UP001209318"/>
    </source>
</evidence>
<dbReference type="GO" id="GO:0016491">
    <property type="term" value="F:oxidoreductase activity"/>
    <property type="evidence" value="ECO:0007669"/>
    <property type="project" value="UniProtKB-KW"/>
</dbReference>
<name>A0AAE3IWB8_9BACI</name>
<dbReference type="CDD" id="cd02138">
    <property type="entry name" value="TdsD-like"/>
    <property type="match status" value="1"/>
</dbReference>
<reference evidence="4" key="1">
    <citation type="submission" date="2022-10" db="EMBL/GenBank/DDBJ databases">
        <title>Description of Fervidibacillus gen. nov. in the family Fervidibacillaceae fam. nov. with two species, Fervidibacillus albus sp. nov., and Fervidibacillus halotolerans sp. nov., isolated from tidal flat sediments.</title>
        <authorList>
            <person name="Kwon K.K."/>
            <person name="Yang S.-H."/>
        </authorList>
    </citation>
    <scope>NUCLEOTIDE SEQUENCE</scope>
    <source>
        <strain evidence="4">JCM 19140</strain>
    </source>
</reference>
<proteinExistence type="inferred from homology"/>
<evidence type="ECO:0000256" key="1">
    <source>
        <dbReference type="ARBA" id="ARBA00007118"/>
    </source>
</evidence>
<feature type="domain" description="Nitroreductase" evidence="3">
    <location>
        <begin position="17"/>
        <end position="74"/>
    </location>
</feature>
<protein>
    <submittedName>
        <fullName evidence="4">Nitroreductase family protein</fullName>
    </submittedName>
</protein>
<dbReference type="Proteomes" id="UP001209318">
    <property type="component" value="Unassembled WGS sequence"/>
</dbReference>
<evidence type="ECO:0000256" key="2">
    <source>
        <dbReference type="ARBA" id="ARBA00023002"/>
    </source>
</evidence>
<comment type="caution">
    <text evidence="4">The sequence shown here is derived from an EMBL/GenBank/DDBJ whole genome shotgun (WGS) entry which is preliminary data.</text>
</comment>
<dbReference type="RefSeq" id="WP_263074114.1">
    <property type="nucleotide sequence ID" value="NZ_JAOUSF010000005.1"/>
</dbReference>
<dbReference type="PANTHER" id="PTHR43673:SF10">
    <property type="entry name" value="NADH DEHYDROGENASE_NAD(P)H NITROREDUCTASE XCC3605-RELATED"/>
    <property type="match status" value="1"/>
</dbReference>
<dbReference type="InterPro" id="IPR000415">
    <property type="entry name" value="Nitroreductase-like"/>
</dbReference>
<keyword evidence="2" id="KW-0560">Oxidoreductase</keyword>
<accession>A0AAE3IWB8</accession>
<sequence length="200" mass="22905">MINTREASYPIDTVYLQRWSPRSFLNKPIPEETLFSLFEAARWAPSAFNNQPWRFILARTEEDREKFYSFISEFNLNWCKNAPVLSLIISETENERGFNKTHAFDTGAAWGYLSLEATKKGLVTHPMTGFNFEKARSVLNIPEKFAINALVAIGYQGEKNSLPEVLQERENPSPRRGIKASLFEGSFGMEMNETTGSFMK</sequence>
<comment type="similarity">
    <text evidence="1">Belongs to the nitroreductase family.</text>
</comment>
<evidence type="ECO:0000313" key="4">
    <source>
        <dbReference type="EMBL" id="MCU9614793.1"/>
    </source>
</evidence>
<keyword evidence="5" id="KW-1185">Reference proteome</keyword>
<gene>
    <name evidence="4" type="ORF">OEV98_14715</name>
</gene>
<dbReference type="InterPro" id="IPR029479">
    <property type="entry name" value="Nitroreductase"/>
</dbReference>
<dbReference type="Gene3D" id="3.40.109.10">
    <property type="entry name" value="NADH Oxidase"/>
    <property type="match status" value="1"/>
</dbReference>